<sequence length="169" mass="18008">MRQPQNAKRGRSRGRRGNNNGGHNHVPNRNTSYESNGPDVKLRGNAQQLHEKYLALAHDAATSGERISAEAYTQFADHYFRLHQAAVGVAESKRQQDQVGTLDADVSKPSDVNQANGLDTRAVDSSGSNSASVDSKANSATSNSDEGAKLSPAKVTEAAHSDQDGEQPA</sequence>
<evidence type="ECO:0000256" key="1">
    <source>
        <dbReference type="SAM" id="MobiDB-lite"/>
    </source>
</evidence>
<dbReference type="AlphaFoldDB" id="Q5UEZ6"/>
<feature type="compositionally biased region" description="Low complexity" evidence="1">
    <location>
        <begin position="123"/>
        <end position="135"/>
    </location>
</feature>
<feature type="domain" description="DUF4167" evidence="2">
    <location>
        <begin position="13"/>
        <end position="86"/>
    </location>
</feature>
<reference evidence="3" key="1">
    <citation type="submission" date="2004-09" db="EMBL/GenBank/DDBJ databases">
        <title>SAR116.</title>
        <authorList>
            <person name="Sabehi G."/>
            <person name="Beja O."/>
        </authorList>
    </citation>
    <scope>NUCLEOTIDE SEQUENCE</scope>
</reference>
<name>Q5UEZ6_9PROT</name>
<dbReference type="InterPro" id="IPR025430">
    <property type="entry name" value="DUF4167"/>
</dbReference>
<gene>
    <name evidence="3" type="ORF">Red2C11_41</name>
</gene>
<feature type="region of interest" description="Disordered" evidence="1">
    <location>
        <begin position="89"/>
        <end position="169"/>
    </location>
</feature>
<protein>
    <recommendedName>
        <fullName evidence="2">DUF4167 domain-containing protein</fullName>
    </recommendedName>
</protein>
<accession>Q5UEZ6</accession>
<organism evidence="3">
    <name type="scientific">uncultured alpha proteobacterium EBAC2C11</name>
    <dbReference type="NCBI Taxonomy" id="295349"/>
    <lineage>
        <taxon>Bacteria</taxon>
        <taxon>Pseudomonadati</taxon>
        <taxon>Pseudomonadota</taxon>
        <taxon>Alphaproteobacteria</taxon>
        <taxon>Candidatus Puniceispirillales</taxon>
        <taxon>environmental samples</taxon>
    </lineage>
</organism>
<evidence type="ECO:0000313" key="3">
    <source>
        <dbReference type="EMBL" id="AAV31628.1"/>
    </source>
</evidence>
<feature type="compositionally biased region" description="Low complexity" evidence="1">
    <location>
        <begin position="17"/>
        <end position="30"/>
    </location>
</feature>
<dbReference type="EMBL" id="AY744399">
    <property type="protein sequence ID" value="AAV31628.1"/>
    <property type="molecule type" value="Genomic_DNA"/>
</dbReference>
<evidence type="ECO:0000259" key="2">
    <source>
        <dbReference type="Pfam" id="PF13763"/>
    </source>
</evidence>
<dbReference type="Pfam" id="PF13763">
    <property type="entry name" value="DUF4167"/>
    <property type="match status" value="1"/>
</dbReference>
<feature type="region of interest" description="Disordered" evidence="1">
    <location>
        <begin position="1"/>
        <end position="46"/>
    </location>
</feature>
<feature type="compositionally biased region" description="Polar residues" evidence="1">
    <location>
        <begin position="136"/>
        <end position="145"/>
    </location>
</feature>
<proteinExistence type="predicted"/>